<dbReference type="GO" id="GO:0034967">
    <property type="term" value="C:Set3 complex"/>
    <property type="evidence" value="ECO:0007669"/>
    <property type="project" value="TreeGrafter"/>
</dbReference>
<organism evidence="2 3">
    <name type="scientific">Linnemannia elongata AG-77</name>
    <dbReference type="NCBI Taxonomy" id="1314771"/>
    <lineage>
        <taxon>Eukaryota</taxon>
        <taxon>Fungi</taxon>
        <taxon>Fungi incertae sedis</taxon>
        <taxon>Mucoromycota</taxon>
        <taxon>Mortierellomycotina</taxon>
        <taxon>Mortierellomycetes</taxon>
        <taxon>Mortierellales</taxon>
        <taxon>Mortierellaceae</taxon>
        <taxon>Linnemannia</taxon>
    </lineage>
</organism>
<dbReference type="Pfam" id="PF00249">
    <property type="entry name" value="Myb_DNA-binding"/>
    <property type="match status" value="1"/>
</dbReference>
<dbReference type="InterPro" id="IPR051571">
    <property type="entry name" value="N-CoR_corepressor"/>
</dbReference>
<dbReference type="SMART" id="SM00717">
    <property type="entry name" value="SANT"/>
    <property type="match status" value="1"/>
</dbReference>
<dbReference type="InterPro" id="IPR017884">
    <property type="entry name" value="SANT_dom"/>
</dbReference>
<keyword evidence="3" id="KW-1185">Reference proteome</keyword>
<dbReference type="STRING" id="1314771.A0A197KI29"/>
<dbReference type="OrthoDB" id="10258692at2759"/>
<feature type="non-terminal residue" evidence="2">
    <location>
        <position position="79"/>
    </location>
</feature>
<dbReference type="InterPro" id="IPR009057">
    <property type="entry name" value="Homeodomain-like_sf"/>
</dbReference>
<proteinExistence type="predicted"/>
<dbReference type="PANTHER" id="PTHR13992">
    <property type="entry name" value="NUCLEAR RECEPTOR CO-REPRESSOR RELATED NCOR"/>
    <property type="match status" value="1"/>
</dbReference>
<name>A0A197KI29_9FUNG</name>
<dbReference type="AlphaFoldDB" id="A0A197KI29"/>
<dbReference type="PANTHER" id="PTHR13992:SF39">
    <property type="entry name" value="SMRTER, ISOFORM G"/>
    <property type="match status" value="1"/>
</dbReference>
<evidence type="ECO:0000313" key="3">
    <source>
        <dbReference type="Proteomes" id="UP000078512"/>
    </source>
</evidence>
<dbReference type="Gene3D" id="1.10.10.60">
    <property type="entry name" value="Homeodomain-like"/>
    <property type="match status" value="1"/>
</dbReference>
<protein>
    <recommendedName>
        <fullName evidence="1">SANT domain-containing protein</fullName>
    </recommendedName>
</protein>
<reference evidence="2 3" key="1">
    <citation type="submission" date="2016-05" db="EMBL/GenBank/DDBJ databases">
        <title>Genome sequencing reveals origins of a unique bacterial endosymbiosis in the earliest lineages of terrestrial Fungi.</title>
        <authorList>
            <consortium name="DOE Joint Genome Institute"/>
            <person name="Uehling J."/>
            <person name="Gryganskyi A."/>
            <person name="Hameed K."/>
            <person name="Tschaplinski T."/>
            <person name="Misztal P."/>
            <person name="Wu S."/>
            <person name="Desiro A."/>
            <person name="Vande Pol N."/>
            <person name="Du Z.-Y."/>
            <person name="Zienkiewicz A."/>
            <person name="Zienkiewicz K."/>
            <person name="Morin E."/>
            <person name="Tisserant E."/>
            <person name="Splivallo R."/>
            <person name="Hainaut M."/>
            <person name="Henrissat B."/>
            <person name="Ohm R."/>
            <person name="Kuo A."/>
            <person name="Yan J."/>
            <person name="Lipzen A."/>
            <person name="Nolan M."/>
            <person name="Labutti K."/>
            <person name="Barry K."/>
            <person name="Goldstein A."/>
            <person name="Labbe J."/>
            <person name="Schadt C."/>
            <person name="Tuskan G."/>
            <person name="Grigoriev I."/>
            <person name="Martin F."/>
            <person name="Vilgalys R."/>
            <person name="Bonito G."/>
        </authorList>
    </citation>
    <scope>NUCLEOTIDE SEQUENCE [LARGE SCALE GENOMIC DNA]</scope>
    <source>
        <strain evidence="2 3">AG-77</strain>
    </source>
</reference>
<evidence type="ECO:0000259" key="1">
    <source>
        <dbReference type="PROSITE" id="PS51293"/>
    </source>
</evidence>
<gene>
    <name evidence="2" type="ORF">K457DRAFT_65268</name>
</gene>
<accession>A0A197KI29</accession>
<dbReference type="InterPro" id="IPR001005">
    <property type="entry name" value="SANT/Myb"/>
</dbReference>
<dbReference type="SUPFAM" id="SSF46689">
    <property type="entry name" value="Homeodomain-like"/>
    <property type="match status" value="1"/>
</dbReference>
<dbReference type="Proteomes" id="UP000078512">
    <property type="component" value="Unassembled WGS sequence"/>
</dbReference>
<dbReference type="CDD" id="cd00167">
    <property type="entry name" value="SANT"/>
    <property type="match status" value="1"/>
</dbReference>
<dbReference type="PROSITE" id="PS51293">
    <property type="entry name" value="SANT"/>
    <property type="match status" value="1"/>
</dbReference>
<feature type="domain" description="SANT" evidence="1">
    <location>
        <begin position="31"/>
        <end position="79"/>
    </location>
</feature>
<dbReference type="EMBL" id="KV442012">
    <property type="protein sequence ID" value="OAQ35994.1"/>
    <property type="molecule type" value="Genomic_DNA"/>
</dbReference>
<dbReference type="GO" id="GO:0006357">
    <property type="term" value="P:regulation of transcription by RNA polymerase II"/>
    <property type="evidence" value="ECO:0007669"/>
    <property type="project" value="TreeGrafter"/>
</dbReference>
<sequence>MILDPTIRDKVRYLDRNHLVTDPATYYRLGPVTDTWTEEERQIFIKRYLIYPKQFGKIAAGLEEKTASQCVLFYYREKK</sequence>
<evidence type="ECO:0000313" key="2">
    <source>
        <dbReference type="EMBL" id="OAQ35994.1"/>
    </source>
</evidence>